<name>A0A9N8VIL3_9GLOM</name>
<accession>A0A9N8VIL3</accession>
<gene>
    <name evidence="7" type="ORF">PBRASI_LOCUS32</name>
</gene>
<comment type="subcellular location">
    <subcellularLocation>
        <location evidence="2">Chromosome</location>
        <location evidence="2">Centromere</location>
    </subcellularLocation>
    <subcellularLocation>
        <location evidence="1">Nucleus</location>
    </subcellularLocation>
</comment>
<keyword evidence="4" id="KW-0158">Chromosome</keyword>
<keyword evidence="8" id="KW-1185">Reference proteome</keyword>
<evidence type="ECO:0000256" key="1">
    <source>
        <dbReference type="ARBA" id="ARBA00004123"/>
    </source>
</evidence>
<proteinExistence type="inferred from homology"/>
<protein>
    <submittedName>
        <fullName evidence="7">6782_t:CDS:1</fullName>
    </submittedName>
</protein>
<reference evidence="7" key="1">
    <citation type="submission" date="2021-06" db="EMBL/GenBank/DDBJ databases">
        <authorList>
            <person name="Kallberg Y."/>
            <person name="Tangrot J."/>
            <person name="Rosling A."/>
        </authorList>
    </citation>
    <scope>NUCLEOTIDE SEQUENCE</scope>
    <source>
        <strain evidence="7">BR232B</strain>
    </source>
</reference>
<dbReference type="Proteomes" id="UP000789739">
    <property type="component" value="Unassembled WGS sequence"/>
</dbReference>
<dbReference type="GO" id="GO:0000939">
    <property type="term" value="C:inner kinetochore"/>
    <property type="evidence" value="ECO:0007669"/>
    <property type="project" value="TreeGrafter"/>
</dbReference>
<evidence type="ECO:0000256" key="4">
    <source>
        <dbReference type="ARBA" id="ARBA00022454"/>
    </source>
</evidence>
<dbReference type="GO" id="GO:0005634">
    <property type="term" value="C:nucleus"/>
    <property type="evidence" value="ECO:0007669"/>
    <property type="project" value="UniProtKB-SubCell"/>
</dbReference>
<evidence type="ECO:0000313" key="8">
    <source>
        <dbReference type="Proteomes" id="UP000789739"/>
    </source>
</evidence>
<dbReference type="Pfam" id="PF07778">
    <property type="entry name" value="CENP-I"/>
    <property type="match status" value="2"/>
</dbReference>
<dbReference type="GO" id="GO:0000070">
    <property type="term" value="P:mitotic sister chromatid segregation"/>
    <property type="evidence" value="ECO:0007669"/>
    <property type="project" value="TreeGrafter"/>
</dbReference>
<organism evidence="7 8">
    <name type="scientific">Paraglomus brasilianum</name>
    <dbReference type="NCBI Taxonomy" id="144538"/>
    <lineage>
        <taxon>Eukaryota</taxon>
        <taxon>Fungi</taxon>
        <taxon>Fungi incertae sedis</taxon>
        <taxon>Mucoromycota</taxon>
        <taxon>Glomeromycotina</taxon>
        <taxon>Glomeromycetes</taxon>
        <taxon>Paraglomerales</taxon>
        <taxon>Paraglomeraceae</taxon>
        <taxon>Paraglomus</taxon>
    </lineage>
</organism>
<dbReference type="GO" id="GO:0034080">
    <property type="term" value="P:CENP-A containing chromatin assembly"/>
    <property type="evidence" value="ECO:0007669"/>
    <property type="project" value="TreeGrafter"/>
</dbReference>
<evidence type="ECO:0000256" key="2">
    <source>
        <dbReference type="ARBA" id="ARBA00004584"/>
    </source>
</evidence>
<dbReference type="PANTHER" id="PTHR48208">
    <property type="entry name" value="CENTROMERE PROTEIN I"/>
    <property type="match status" value="1"/>
</dbReference>
<evidence type="ECO:0000256" key="3">
    <source>
        <dbReference type="ARBA" id="ARBA00005470"/>
    </source>
</evidence>
<comment type="similarity">
    <text evidence="3">Belongs to the CENP-I/CTF3 family.</text>
</comment>
<keyword evidence="6" id="KW-0137">Centromere</keyword>
<evidence type="ECO:0000256" key="6">
    <source>
        <dbReference type="ARBA" id="ARBA00023328"/>
    </source>
</evidence>
<evidence type="ECO:0000313" key="7">
    <source>
        <dbReference type="EMBL" id="CAG8451070.1"/>
    </source>
</evidence>
<evidence type="ECO:0000256" key="5">
    <source>
        <dbReference type="ARBA" id="ARBA00023242"/>
    </source>
</evidence>
<dbReference type="EMBL" id="CAJVPI010000002">
    <property type="protein sequence ID" value="CAG8451070.1"/>
    <property type="molecule type" value="Genomic_DNA"/>
</dbReference>
<dbReference type="OrthoDB" id="6347512at2759"/>
<comment type="caution">
    <text evidence="7">The sequence shown here is derived from an EMBL/GenBank/DDBJ whole genome shotgun (WGS) entry which is preliminary data.</text>
</comment>
<sequence>MNTAQTTEGQPIPDHTIYEKIDFLKESALLISLARVDAEIKETPIKSDIKDNIAALIELAEWYGLDNMQLEQVMDVVLDGELDERDNNRLVKSLIPRDKVQEIMAIHVLGHLGRSPPEFTTQALLLQWVVIVYKLLDSHEELQLLYGVVFHYLEFDTLSLDLQSRIGDDPPLMGLLTVYKGYFPNLVLIEIPKSRKLIFKCPDVEWKHIIDEVQKRWSNEASLSTMESQQTALEFSEELSEELSSEESSVGPSVAKKRKTRHVEIPQTRTLDVTEKSVTLEEVGSFKDLVSNIDKLQLPSQLAAVLDNRMLQHMVACNPDETTKARISHWLYQCIMELLYWSDQTPETQEKLGDLLGKVVRMTEFMKELLPVFNGFLVKYIKCWDGKLHRKHIFQLLEYVKPEPFDDFYRTFLAPLKRLFCVSSVTWKARLLRSYTGLLKYWVFLYRLQGSSRHQNMETQLGPAELVKSINRLVTYVDRVALLALEVENDNVEIQHAILLFYEALSSLQLEHSWGRIIIPSSATIYRCFFSVSGMPLSRICNVVLHYKEAFDLNDQRIGQRGVIRHNRDYLNYFNSFVMDLCNCIWRNRAFNKVDRNSRGFQLEDETIEVIKGICGEQVGSSFSLTLAPALSAYSKDCFKQLERSSPQITRMLTCPVTYPVAKENENYVESRIAYVEIGKGDSEDTLFQDALLFHSQDIQLTVAPNTSQFVGFAEIVDVSSATTTM</sequence>
<dbReference type="PANTHER" id="PTHR48208:SF2">
    <property type="entry name" value="CENTROMERE PROTEIN I"/>
    <property type="match status" value="1"/>
</dbReference>
<keyword evidence="5" id="KW-0539">Nucleus</keyword>
<dbReference type="InterPro" id="IPR012485">
    <property type="entry name" value="CENP-I"/>
</dbReference>
<dbReference type="AlphaFoldDB" id="A0A9N8VIL3"/>